<evidence type="ECO:0000313" key="2">
    <source>
        <dbReference type="EMBL" id="SFB89840.1"/>
    </source>
</evidence>
<dbReference type="AlphaFoldDB" id="A0A1I1EY17"/>
<dbReference type="EMBL" id="FOLM01000001">
    <property type="protein sequence ID" value="SFB89840.1"/>
    <property type="molecule type" value="Genomic_DNA"/>
</dbReference>
<protein>
    <submittedName>
        <fullName evidence="2">Uncharacterized protein</fullName>
    </submittedName>
</protein>
<reference evidence="2 3" key="1">
    <citation type="submission" date="2016-10" db="EMBL/GenBank/DDBJ databases">
        <authorList>
            <person name="de Groot N.N."/>
        </authorList>
    </citation>
    <scope>NUCLEOTIDE SEQUENCE [LARGE SCALE GENOMIC DNA]</scope>
    <source>
        <strain evidence="2 3">CGMCC 4.5739</strain>
    </source>
</reference>
<organism evidence="2 3">
    <name type="scientific">Streptomyces aidingensis</name>
    <dbReference type="NCBI Taxonomy" id="910347"/>
    <lineage>
        <taxon>Bacteria</taxon>
        <taxon>Bacillati</taxon>
        <taxon>Actinomycetota</taxon>
        <taxon>Actinomycetes</taxon>
        <taxon>Kitasatosporales</taxon>
        <taxon>Streptomycetaceae</taxon>
        <taxon>Streptomyces</taxon>
    </lineage>
</organism>
<evidence type="ECO:0000256" key="1">
    <source>
        <dbReference type="SAM" id="MobiDB-lite"/>
    </source>
</evidence>
<dbReference type="OrthoDB" id="4237968at2"/>
<accession>A0A1I1EY17</accession>
<name>A0A1I1EY17_9ACTN</name>
<proteinExistence type="predicted"/>
<gene>
    <name evidence="2" type="ORF">SAMN05421773_101434</name>
</gene>
<sequence>MTTMTVDFRACPCGSKRAYQDERAAPKALGKAQAKRQRTAERKGTRRGIHYENRYYECEFGRYHLTSQSRADYEAVAA</sequence>
<evidence type="ECO:0000313" key="3">
    <source>
        <dbReference type="Proteomes" id="UP000199207"/>
    </source>
</evidence>
<dbReference type="Proteomes" id="UP000199207">
    <property type="component" value="Unassembled WGS sequence"/>
</dbReference>
<dbReference type="STRING" id="910347.SAMN05421773_101434"/>
<keyword evidence="3" id="KW-1185">Reference proteome</keyword>
<feature type="region of interest" description="Disordered" evidence="1">
    <location>
        <begin position="22"/>
        <end position="46"/>
    </location>
</feature>